<sequence length="323" mass="37901">MPELVMENIIKFSDFKSVLTLRQVSKDFLNFIDSLNDSTLPDSEFSRIDMIVNEDICLRYRDSNNIQNEFIYSQMDILRSFNGKITFLGSSSVIDVAIRDLELVLKFQKSNLRLLHFHLGPSFETFPVKLSNMFKKLNRKIKTENLSMKADSQSKIMPILPFVEPRTLERIDLLTLNDNMEIEINEIVKTEQWKNADKFNCDFNVSNFNIKDICHFSETLIQFLSVSAKEMDLLRKILIDSSKLSGIWLRLKNFNEHRELSNLWGPCFIGENSRLWYFRMKNSEEEIMEFELRRNSGNFTWRIKIIHIGGVPNGAAVHDYEEN</sequence>
<dbReference type="Proteomes" id="UP000230233">
    <property type="component" value="Unassembled WGS sequence"/>
</dbReference>
<protein>
    <recommendedName>
        <fullName evidence="1">F-box domain-containing protein</fullName>
    </recommendedName>
</protein>
<name>A0A2G5SE86_9PELO</name>
<reference evidence="3" key="1">
    <citation type="submission" date="2017-10" db="EMBL/GenBank/DDBJ databases">
        <title>Rapid genome shrinkage in a self-fertile nematode reveals novel sperm competition proteins.</title>
        <authorList>
            <person name="Yin D."/>
            <person name="Schwarz E.M."/>
            <person name="Thomas C.G."/>
            <person name="Felde R.L."/>
            <person name="Korf I.F."/>
            <person name="Cutter A.D."/>
            <person name="Schartner C.M."/>
            <person name="Ralston E.J."/>
            <person name="Meyer B.J."/>
            <person name="Haag E.S."/>
        </authorList>
    </citation>
    <scope>NUCLEOTIDE SEQUENCE [LARGE SCALE GENOMIC DNA]</scope>
    <source>
        <strain evidence="3">JU1422</strain>
    </source>
</reference>
<accession>A0A2G5SE86</accession>
<keyword evidence="3" id="KW-1185">Reference proteome</keyword>
<dbReference type="Pfam" id="PF01827">
    <property type="entry name" value="FTH"/>
    <property type="match status" value="1"/>
</dbReference>
<evidence type="ECO:0000259" key="1">
    <source>
        <dbReference type="PROSITE" id="PS50181"/>
    </source>
</evidence>
<proteinExistence type="predicted"/>
<dbReference type="EMBL" id="PDUG01000013">
    <property type="protein sequence ID" value="PIC13327.1"/>
    <property type="molecule type" value="Genomic_DNA"/>
</dbReference>
<dbReference type="InterPro" id="IPR040161">
    <property type="entry name" value="FB224"/>
</dbReference>
<evidence type="ECO:0000313" key="3">
    <source>
        <dbReference type="Proteomes" id="UP000230233"/>
    </source>
</evidence>
<dbReference type="InterPro" id="IPR002900">
    <property type="entry name" value="DUF38/FTH_CAE_spp"/>
</dbReference>
<gene>
    <name evidence="2" type="ORF">B9Z55_027740</name>
</gene>
<dbReference type="GO" id="GO:0045087">
    <property type="term" value="P:innate immune response"/>
    <property type="evidence" value="ECO:0007669"/>
    <property type="project" value="TreeGrafter"/>
</dbReference>
<comment type="caution">
    <text evidence="2">The sequence shown here is derived from an EMBL/GenBank/DDBJ whole genome shotgun (WGS) entry which is preliminary data.</text>
</comment>
<dbReference type="InterPro" id="IPR001810">
    <property type="entry name" value="F-box_dom"/>
</dbReference>
<dbReference type="AlphaFoldDB" id="A0A2G5SE86"/>
<organism evidence="2 3">
    <name type="scientific">Caenorhabditis nigoni</name>
    <dbReference type="NCBI Taxonomy" id="1611254"/>
    <lineage>
        <taxon>Eukaryota</taxon>
        <taxon>Metazoa</taxon>
        <taxon>Ecdysozoa</taxon>
        <taxon>Nematoda</taxon>
        <taxon>Chromadorea</taxon>
        <taxon>Rhabditida</taxon>
        <taxon>Rhabditina</taxon>
        <taxon>Rhabditomorpha</taxon>
        <taxon>Rhabditoidea</taxon>
        <taxon>Rhabditidae</taxon>
        <taxon>Peloderinae</taxon>
        <taxon>Caenorhabditis</taxon>
    </lineage>
</organism>
<evidence type="ECO:0000313" key="2">
    <source>
        <dbReference type="EMBL" id="PIC13327.1"/>
    </source>
</evidence>
<dbReference type="Pfam" id="PF00646">
    <property type="entry name" value="F-box"/>
    <property type="match status" value="1"/>
</dbReference>
<feature type="domain" description="F-box" evidence="1">
    <location>
        <begin position="1"/>
        <end position="48"/>
    </location>
</feature>
<dbReference type="PROSITE" id="PS50181">
    <property type="entry name" value="FBOX"/>
    <property type="match status" value="1"/>
</dbReference>
<dbReference type="PANTHER" id="PTHR23015:SF4">
    <property type="entry name" value="DUF38 DOMAIN-CONTAINING PROTEIN-RELATED"/>
    <property type="match status" value="1"/>
</dbReference>
<dbReference type="PANTHER" id="PTHR23015">
    <property type="entry name" value="UNCHARACTERIZED C.ELEGANS PROTEIN"/>
    <property type="match status" value="1"/>
</dbReference>